<reference evidence="4 5" key="1">
    <citation type="submission" date="2023-04" db="EMBL/GenBank/DDBJ databases">
        <authorList>
            <person name="Hsu D."/>
        </authorList>
    </citation>
    <scope>NUCLEOTIDE SEQUENCE [LARGE SCALE GENOMIC DNA]</scope>
    <source>
        <strain evidence="4 5">MK1</strain>
    </source>
</reference>
<dbReference type="Proteomes" id="UP001329915">
    <property type="component" value="Chromosome"/>
</dbReference>
<keyword evidence="5" id="KW-1185">Reference proteome</keyword>
<dbReference type="InterPro" id="IPR025827">
    <property type="entry name" value="Zn_ribbon_recom_dom"/>
</dbReference>
<accession>A0AAU0UKA5</accession>
<dbReference type="GO" id="GO:0003677">
    <property type="term" value="F:DNA binding"/>
    <property type="evidence" value="ECO:0007669"/>
    <property type="project" value="UniProtKB-KW"/>
</dbReference>
<protein>
    <submittedName>
        <fullName evidence="4">Recombinase family protein</fullName>
    </submittedName>
</protein>
<dbReference type="GO" id="GO:0000150">
    <property type="term" value="F:DNA strand exchange activity"/>
    <property type="evidence" value="ECO:0007669"/>
    <property type="project" value="InterPro"/>
</dbReference>
<sequence>MYKDYLDGKGPNRIARELEDEGVLNWNGKAKWYESSIRKMLSNEKYKGDALLQKTYTVDFLTKKRTENNGQVPKYYVEESHPAIIDKDMWEAVQLEMQRRKAFAEKHGIKKIDYATIDNPFAGRVICGHCGSPFGRKVWNSTNDSLRRIVWRCNNKYATKGEKGCENKHVDDGVLYQAFINTFNAMLENKDYFMEKWWQKQDSGDLLERYKAQQFMRIIKEAKPKQEFDMDLYFKLVEKLTVIEGDKIIITLLDGTEVECEFLPR</sequence>
<evidence type="ECO:0000256" key="1">
    <source>
        <dbReference type="ARBA" id="ARBA00023125"/>
    </source>
</evidence>
<dbReference type="PROSITE" id="PS51737">
    <property type="entry name" value="RECOMBINASE_DNA_BIND"/>
    <property type="match status" value="1"/>
</dbReference>
<dbReference type="InterPro" id="IPR011109">
    <property type="entry name" value="DNA_bind_recombinase_dom"/>
</dbReference>
<evidence type="ECO:0000313" key="5">
    <source>
        <dbReference type="Proteomes" id="UP001329915"/>
    </source>
</evidence>
<dbReference type="InterPro" id="IPR038109">
    <property type="entry name" value="DNA_bind_recomb_sf"/>
</dbReference>
<keyword evidence="1" id="KW-0238">DNA-binding</keyword>
<dbReference type="Pfam" id="PF07508">
    <property type="entry name" value="Recombinase"/>
    <property type="match status" value="1"/>
</dbReference>
<dbReference type="Gene3D" id="3.90.1750.20">
    <property type="entry name" value="Putative Large Serine Recombinase, Chain B, Domain 2"/>
    <property type="match status" value="1"/>
</dbReference>
<name>A0AAU0UKA5_9FIRM</name>
<feature type="domain" description="Recombinase" evidence="3">
    <location>
        <begin position="1"/>
        <end position="103"/>
    </location>
</feature>
<dbReference type="PANTHER" id="PTHR30461:SF2">
    <property type="entry name" value="SERINE RECOMBINASE PINE-RELATED"/>
    <property type="match status" value="1"/>
</dbReference>
<dbReference type="AlphaFoldDB" id="A0AAU0UKA5"/>
<gene>
    <name evidence="4" type="ORF">MFMK1_000824</name>
</gene>
<dbReference type="KEGG" id="dbc:MFMK1_000824"/>
<evidence type="ECO:0000256" key="2">
    <source>
        <dbReference type="ARBA" id="ARBA00023172"/>
    </source>
</evidence>
<dbReference type="PANTHER" id="PTHR30461">
    <property type="entry name" value="DNA-INVERTASE FROM LAMBDOID PROPHAGE"/>
    <property type="match status" value="1"/>
</dbReference>
<evidence type="ECO:0000259" key="3">
    <source>
        <dbReference type="PROSITE" id="PS51737"/>
    </source>
</evidence>
<evidence type="ECO:0000313" key="4">
    <source>
        <dbReference type="EMBL" id="WRO21033.1"/>
    </source>
</evidence>
<dbReference type="EMBL" id="CP121694">
    <property type="protein sequence ID" value="WRO21033.1"/>
    <property type="molecule type" value="Genomic_DNA"/>
</dbReference>
<dbReference type="InterPro" id="IPR050639">
    <property type="entry name" value="SSR_resolvase"/>
</dbReference>
<keyword evidence="2" id="KW-0233">DNA recombination</keyword>
<organism evidence="4 5">
    <name type="scientific">Metallumcola ferriviriculae</name>
    <dbReference type="NCBI Taxonomy" id="3039180"/>
    <lineage>
        <taxon>Bacteria</taxon>
        <taxon>Bacillati</taxon>
        <taxon>Bacillota</taxon>
        <taxon>Clostridia</taxon>
        <taxon>Neomoorellales</taxon>
        <taxon>Desulfitibacteraceae</taxon>
        <taxon>Metallumcola</taxon>
    </lineage>
</organism>
<dbReference type="RefSeq" id="WP_366924870.1">
    <property type="nucleotide sequence ID" value="NZ_CP121694.1"/>
</dbReference>
<dbReference type="Pfam" id="PF13408">
    <property type="entry name" value="Zn_ribbon_recom"/>
    <property type="match status" value="1"/>
</dbReference>
<proteinExistence type="predicted"/>